<accession>A0AA38L2D2</accession>
<feature type="non-terminal residue" evidence="1">
    <location>
        <position position="1"/>
    </location>
</feature>
<feature type="non-terminal residue" evidence="1">
    <location>
        <position position="58"/>
    </location>
</feature>
<proteinExistence type="predicted"/>
<sequence length="58" mass="6555">EFDRGVYFLEMNKDVPEPEIQPEPEPAKEEEKVWTLEFKGTCSFGSGASALLISPDHE</sequence>
<name>A0AA38L2D2_TAXCH</name>
<evidence type="ECO:0000313" key="2">
    <source>
        <dbReference type="Proteomes" id="UP000824469"/>
    </source>
</evidence>
<evidence type="ECO:0000313" key="1">
    <source>
        <dbReference type="EMBL" id="KAH9308705.1"/>
    </source>
</evidence>
<dbReference type="AlphaFoldDB" id="A0AA38L2D2"/>
<keyword evidence="2" id="KW-1185">Reference proteome</keyword>
<comment type="caution">
    <text evidence="1">The sequence shown here is derived from an EMBL/GenBank/DDBJ whole genome shotgun (WGS) entry which is preliminary data.</text>
</comment>
<dbReference type="EMBL" id="JAHRHJ020000007">
    <property type="protein sequence ID" value="KAH9308705.1"/>
    <property type="molecule type" value="Genomic_DNA"/>
</dbReference>
<gene>
    <name evidence="1" type="ORF">KI387_036616</name>
</gene>
<organism evidence="1 2">
    <name type="scientific">Taxus chinensis</name>
    <name type="common">Chinese yew</name>
    <name type="synonym">Taxus wallichiana var. chinensis</name>
    <dbReference type="NCBI Taxonomy" id="29808"/>
    <lineage>
        <taxon>Eukaryota</taxon>
        <taxon>Viridiplantae</taxon>
        <taxon>Streptophyta</taxon>
        <taxon>Embryophyta</taxon>
        <taxon>Tracheophyta</taxon>
        <taxon>Spermatophyta</taxon>
        <taxon>Pinopsida</taxon>
        <taxon>Pinidae</taxon>
        <taxon>Conifers II</taxon>
        <taxon>Cupressales</taxon>
        <taxon>Taxaceae</taxon>
        <taxon>Taxus</taxon>
    </lineage>
</organism>
<dbReference type="Proteomes" id="UP000824469">
    <property type="component" value="Unassembled WGS sequence"/>
</dbReference>
<reference evidence="1 2" key="1">
    <citation type="journal article" date="2021" name="Nat. Plants">
        <title>The Taxus genome provides insights into paclitaxel biosynthesis.</title>
        <authorList>
            <person name="Xiong X."/>
            <person name="Gou J."/>
            <person name="Liao Q."/>
            <person name="Li Y."/>
            <person name="Zhou Q."/>
            <person name="Bi G."/>
            <person name="Li C."/>
            <person name="Du R."/>
            <person name="Wang X."/>
            <person name="Sun T."/>
            <person name="Guo L."/>
            <person name="Liang H."/>
            <person name="Lu P."/>
            <person name="Wu Y."/>
            <person name="Zhang Z."/>
            <person name="Ro D.K."/>
            <person name="Shang Y."/>
            <person name="Huang S."/>
            <person name="Yan J."/>
        </authorList>
    </citation>
    <scope>NUCLEOTIDE SEQUENCE [LARGE SCALE GENOMIC DNA]</scope>
    <source>
        <strain evidence="1">Ta-2019</strain>
    </source>
</reference>
<protein>
    <submittedName>
        <fullName evidence="1">Uncharacterized protein</fullName>
    </submittedName>
</protein>